<evidence type="ECO:0000256" key="1">
    <source>
        <dbReference type="SAM" id="Phobius"/>
    </source>
</evidence>
<keyword evidence="1" id="KW-0472">Membrane</keyword>
<protein>
    <submittedName>
        <fullName evidence="2">Uncharacterized protein</fullName>
    </submittedName>
</protein>
<dbReference type="HOGENOM" id="CLU_3022290_0_0_10"/>
<proteinExistence type="predicted"/>
<name>K5CLX7_9BACE</name>
<gene>
    <name evidence="2" type="ORF">HMPREF1057_02750</name>
</gene>
<organism evidence="2 3">
    <name type="scientific">Bacteroides finegoldii CL09T03C10</name>
    <dbReference type="NCBI Taxonomy" id="997888"/>
    <lineage>
        <taxon>Bacteria</taxon>
        <taxon>Pseudomonadati</taxon>
        <taxon>Bacteroidota</taxon>
        <taxon>Bacteroidia</taxon>
        <taxon>Bacteroidales</taxon>
        <taxon>Bacteroidaceae</taxon>
        <taxon>Bacteroides</taxon>
    </lineage>
</organism>
<comment type="caution">
    <text evidence="2">The sequence shown here is derived from an EMBL/GenBank/DDBJ whole genome shotgun (WGS) entry which is preliminary data.</text>
</comment>
<feature type="transmembrane region" description="Helical" evidence="1">
    <location>
        <begin position="9"/>
        <end position="26"/>
    </location>
</feature>
<dbReference type="EMBL" id="AGXW01000010">
    <property type="protein sequence ID" value="EKJ90305.1"/>
    <property type="molecule type" value="Genomic_DNA"/>
</dbReference>
<dbReference type="Proteomes" id="UP000007995">
    <property type="component" value="Unassembled WGS sequence"/>
</dbReference>
<dbReference type="AlphaFoldDB" id="K5CLX7"/>
<reference evidence="2 3" key="1">
    <citation type="submission" date="2012-02" db="EMBL/GenBank/DDBJ databases">
        <title>The Genome Sequence of Bacteroides finegoldii CL09T03C10.</title>
        <authorList>
            <consortium name="The Broad Institute Genome Sequencing Platform"/>
            <person name="Earl A."/>
            <person name="Ward D."/>
            <person name="Feldgarden M."/>
            <person name="Gevers D."/>
            <person name="Zitomersky N.L."/>
            <person name="Coyne M.J."/>
            <person name="Comstock L.E."/>
            <person name="Young S.K."/>
            <person name="Zeng Q."/>
            <person name="Gargeya S."/>
            <person name="Fitzgerald M."/>
            <person name="Haas B."/>
            <person name="Abouelleil A."/>
            <person name="Alvarado L."/>
            <person name="Arachchi H.M."/>
            <person name="Berlin A."/>
            <person name="Chapman S.B."/>
            <person name="Gearin G."/>
            <person name="Goldberg J."/>
            <person name="Griggs A."/>
            <person name="Gujja S."/>
            <person name="Hansen M."/>
            <person name="Heiman D."/>
            <person name="Howarth C."/>
            <person name="Larimer J."/>
            <person name="Lui A."/>
            <person name="MacDonald P.J.P."/>
            <person name="McCowen C."/>
            <person name="Montmayeur A."/>
            <person name="Murphy C."/>
            <person name="Neiman D."/>
            <person name="Pearson M."/>
            <person name="Priest M."/>
            <person name="Roberts A."/>
            <person name="Saif S."/>
            <person name="Shea T."/>
            <person name="Sisk P."/>
            <person name="Stolte C."/>
            <person name="Sykes S."/>
            <person name="Wortman J."/>
            <person name="Nusbaum C."/>
            <person name="Birren B."/>
        </authorList>
    </citation>
    <scope>NUCLEOTIDE SEQUENCE [LARGE SCALE GENOMIC DNA]</scope>
    <source>
        <strain evidence="2 3">CL09T03C10</strain>
    </source>
</reference>
<evidence type="ECO:0000313" key="2">
    <source>
        <dbReference type="EMBL" id="EKJ90305.1"/>
    </source>
</evidence>
<evidence type="ECO:0000313" key="3">
    <source>
        <dbReference type="Proteomes" id="UP000007995"/>
    </source>
</evidence>
<accession>K5CLX7</accession>
<sequence>MHGLIEYKFVKYPILYLPALLMVYYINNRYPVLASYFGEYSSINNTLYSPPYEFE</sequence>
<keyword evidence="1" id="KW-0812">Transmembrane</keyword>
<keyword evidence="1" id="KW-1133">Transmembrane helix</keyword>